<sequence length="1106" mass="124456">MNKPIWLLSLLLLLACHGNQNRTIDNSLPAFELMPAEQTGVHFANQLDMNVLPSPLQFINVFNGGGVALGDINNDGLSDILLTGNQVSDKLYLNKGDFKFEDITEKSGIASAPGWSTGAAMADINNDGFLDIYVCRSFFFDDNPQKRENKFYINNGNNTFTEKSKEMGLNDNGYSMVANFLDFDKDGDLDLFVGNHPEKRMLNEMEQHQNFRNPNLKESNHLYENKGNLHFEDVTIKSGVLSYCWTLSSVTSDLNMDGWPDIYIAVDHEQPDIFLINNQNGTFTNGIYNQFKHTSLSSMGCDAADINNDGLTDLFVLDMLSEDNYREKVNMASMDIDRFWRYVKYGYHYAYMRNMLQLNNGNGSFSEIGQMSNLHHTDWSWSCLLEDFDMDGFRDMYISNGYYKDFLDKDFIKSTSHQVQEMQKNGASQQEVVDFLKAKNRDLKSTKIENYFYLNNGDLSFSDKSKEFNLNYKGFSSGAAYADLDNDGDPDLVVNNIDEKALVYKNNALEKSNNHYLKIKLVADNYALKLNTKVTVKTESKTQYAELLTTRGYQSSVDDHLYFGLGNDTKIDQVTIDWIDGKTQVITDVKVDQELSISYKNSKTIDKLKENKSQLFTEVTRAAANEFTHKENDYDDYHKRQILLPHKMSQFGPSIAVADVNADGADDYYVGGAAGQAGALYIQNQTGTFLKSNIKAFEEDSKYEDVGALFFDADQDGDLDLYVVSGGNEFDDLSMYQDRLYENDGNGLFIKTNKLPKIVGSGSCVKASDFDKDGDLDLFVGGRLAPGKYPFPGRSYLLKNDGSKFLDASDLWSSDISNIGMVTDAAWTDLNKDGNVDLVIVGEWMPITIMINQNGKLVNQTKEFQLDKTSGWWNRIAMNDFDNDGDMDFVIGNLGTNYKYKTSLLNPFQVYAGDFDKNGKSDIVLGQYKKDGNLFPVRGKQCSSEQLPLISEKFKTYDEFGSSTLEQVYGDLLKDALHYEANSFESVILINQGNGHFESKKLPNRAQISLINGIIWQDFDNDKIPDLIVSGNLFTSEIETGRADASIGIMLKGNKDGTFVDLSPTQSGINMPGDVKNILAINKTFVGKPMILVANNNWITQLFLQN</sequence>
<dbReference type="Gene3D" id="2.130.10.130">
    <property type="entry name" value="Integrin alpha, N-terminal"/>
    <property type="match status" value="3"/>
</dbReference>
<dbReference type="InterPro" id="IPR011519">
    <property type="entry name" value="UnbV_ASPIC"/>
</dbReference>
<comment type="caution">
    <text evidence="3">The sequence shown here is derived from an EMBL/GenBank/DDBJ whole genome shotgun (WGS) entry which is preliminary data.</text>
</comment>
<accession>A0A9D7S9P0</accession>
<dbReference type="InterPro" id="IPR013517">
    <property type="entry name" value="FG-GAP"/>
</dbReference>
<dbReference type="PANTHER" id="PTHR16026">
    <property type="entry name" value="CARTILAGE ACIDIC PROTEIN 1"/>
    <property type="match status" value="1"/>
</dbReference>
<evidence type="ECO:0000313" key="4">
    <source>
        <dbReference type="Proteomes" id="UP000808349"/>
    </source>
</evidence>
<evidence type="ECO:0000259" key="2">
    <source>
        <dbReference type="Pfam" id="PF07593"/>
    </source>
</evidence>
<organism evidence="3 4">
    <name type="scientific">Candidatus Defluviibacterium haderslevense</name>
    <dbReference type="NCBI Taxonomy" id="2981993"/>
    <lineage>
        <taxon>Bacteria</taxon>
        <taxon>Pseudomonadati</taxon>
        <taxon>Bacteroidota</taxon>
        <taxon>Saprospiria</taxon>
        <taxon>Saprospirales</taxon>
        <taxon>Saprospiraceae</taxon>
        <taxon>Candidatus Defluviibacterium</taxon>
    </lineage>
</organism>
<keyword evidence="1" id="KW-0732">Signal</keyword>
<proteinExistence type="predicted"/>
<evidence type="ECO:0000313" key="3">
    <source>
        <dbReference type="EMBL" id="MBK9718545.1"/>
    </source>
</evidence>
<reference evidence="3 4" key="1">
    <citation type="submission" date="2020-10" db="EMBL/GenBank/DDBJ databases">
        <title>Connecting structure to function with the recovery of over 1000 high-quality activated sludge metagenome-assembled genomes encoding full-length rRNA genes using long-read sequencing.</title>
        <authorList>
            <person name="Singleton C.M."/>
            <person name="Petriglieri F."/>
            <person name="Kristensen J.M."/>
            <person name="Kirkegaard R.H."/>
            <person name="Michaelsen T.Y."/>
            <person name="Andersen M.H."/>
            <person name="Karst S.M."/>
            <person name="Dueholm M.S."/>
            <person name="Nielsen P.H."/>
            <person name="Albertsen M."/>
        </authorList>
    </citation>
    <scope>NUCLEOTIDE SEQUENCE [LARGE SCALE GENOMIC DNA]</scope>
    <source>
        <strain evidence="3">Ribe_18-Q3-R11-54_BAT3C.373</strain>
    </source>
</reference>
<dbReference type="SUPFAM" id="SSF69318">
    <property type="entry name" value="Integrin alpha N-terminal domain"/>
    <property type="match status" value="3"/>
</dbReference>
<gene>
    <name evidence="3" type="ORF">IPO85_13740</name>
</gene>
<feature type="domain" description="ASPIC/UnbV" evidence="2">
    <location>
        <begin position="531"/>
        <end position="595"/>
    </location>
</feature>
<name>A0A9D7S9P0_9BACT</name>
<dbReference type="Pfam" id="PF13517">
    <property type="entry name" value="FG-GAP_3"/>
    <property type="match status" value="6"/>
</dbReference>
<dbReference type="InterPro" id="IPR027039">
    <property type="entry name" value="Crtac1"/>
</dbReference>
<evidence type="ECO:0000256" key="1">
    <source>
        <dbReference type="ARBA" id="ARBA00022729"/>
    </source>
</evidence>
<dbReference type="Proteomes" id="UP000808349">
    <property type="component" value="Unassembled WGS sequence"/>
</dbReference>
<dbReference type="EMBL" id="JADKFW010000010">
    <property type="protein sequence ID" value="MBK9718545.1"/>
    <property type="molecule type" value="Genomic_DNA"/>
</dbReference>
<dbReference type="AlphaFoldDB" id="A0A9D7S9P0"/>
<dbReference type="InterPro" id="IPR028994">
    <property type="entry name" value="Integrin_alpha_N"/>
</dbReference>
<dbReference type="Pfam" id="PF07593">
    <property type="entry name" value="UnbV_ASPIC"/>
    <property type="match status" value="1"/>
</dbReference>
<protein>
    <submittedName>
        <fullName evidence="3">VCBS repeat-containing protein</fullName>
    </submittedName>
</protein>
<dbReference type="PROSITE" id="PS51257">
    <property type="entry name" value="PROKAR_LIPOPROTEIN"/>
    <property type="match status" value="1"/>
</dbReference>
<dbReference type="PANTHER" id="PTHR16026:SF0">
    <property type="entry name" value="CARTILAGE ACIDIC PROTEIN 1"/>
    <property type="match status" value="1"/>
</dbReference>